<gene>
    <name evidence="2" type="ORF">I8J31_18145</name>
</gene>
<evidence type="ECO:0000256" key="1">
    <source>
        <dbReference type="SAM" id="Phobius"/>
    </source>
</evidence>
<dbReference type="AlphaFoldDB" id="A0A934JWD4"/>
<feature type="transmembrane region" description="Helical" evidence="1">
    <location>
        <begin position="146"/>
        <end position="165"/>
    </location>
</feature>
<dbReference type="Pfam" id="PF14329">
    <property type="entry name" value="DUF4386"/>
    <property type="match status" value="1"/>
</dbReference>
<keyword evidence="1" id="KW-0812">Transmembrane</keyword>
<keyword evidence="1" id="KW-1133">Transmembrane helix</keyword>
<feature type="transmembrane region" description="Helical" evidence="1">
    <location>
        <begin position="93"/>
        <end position="117"/>
    </location>
</feature>
<comment type="caution">
    <text evidence="2">The sequence shown here is derived from an EMBL/GenBank/DDBJ whole genome shotgun (WGS) entry which is preliminary data.</text>
</comment>
<feature type="transmembrane region" description="Helical" evidence="1">
    <location>
        <begin position="177"/>
        <end position="196"/>
    </location>
</feature>
<organism evidence="2 3">
    <name type="scientific">Marinomonas transparens</name>
    <dbReference type="NCBI Taxonomy" id="2795388"/>
    <lineage>
        <taxon>Bacteria</taxon>
        <taxon>Pseudomonadati</taxon>
        <taxon>Pseudomonadota</taxon>
        <taxon>Gammaproteobacteria</taxon>
        <taxon>Oceanospirillales</taxon>
        <taxon>Oceanospirillaceae</taxon>
        <taxon>Marinomonas</taxon>
    </lineage>
</organism>
<evidence type="ECO:0000313" key="3">
    <source>
        <dbReference type="Proteomes" id="UP000628710"/>
    </source>
</evidence>
<sequence>MTLTDQPNHLARKAAILYLLLIPLGFFGLMYIPEILTDREDARTTYQNISNHLYVFRLSSSSALLIQVIQLFLVLALYDLLKVVNLSVAKMMVFFILLAIPIAMIIELLHTAIFYLIQHKVLDASFTAEQIHKIIMLLLNAHNDGVMVAHIFWGLWLFPMGYLVIKSGFIPRFIGYLLILGCVGYLADTIIWLLMPNSSVEVAQYTFIGEVVLPIWLLIKGVNAKKWSLLVSRTQG</sequence>
<dbReference type="Proteomes" id="UP000628710">
    <property type="component" value="Unassembled WGS sequence"/>
</dbReference>
<protein>
    <submittedName>
        <fullName evidence="2">DUF4386 domain-containing protein</fullName>
    </submittedName>
</protein>
<name>A0A934JWD4_9GAMM</name>
<dbReference type="InterPro" id="IPR025495">
    <property type="entry name" value="DUF4386"/>
</dbReference>
<feature type="transmembrane region" description="Helical" evidence="1">
    <location>
        <begin position="53"/>
        <end position="81"/>
    </location>
</feature>
<proteinExistence type="predicted"/>
<dbReference type="EMBL" id="JAEMNX010000027">
    <property type="protein sequence ID" value="MBJ7539601.1"/>
    <property type="molecule type" value="Genomic_DNA"/>
</dbReference>
<accession>A0A934JWD4</accession>
<keyword evidence="3" id="KW-1185">Reference proteome</keyword>
<reference evidence="2" key="1">
    <citation type="submission" date="2020-12" db="EMBL/GenBank/DDBJ databases">
        <title>Marinomonas arctica sp. nov., a psychrotolerant bacterium isolated from the Arctic.</title>
        <authorList>
            <person name="Zhang Y."/>
        </authorList>
    </citation>
    <scope>NUCLEOTIDE SEQUENCE</scope>
    <source>
        <strain evidence="2">C1424</strain>
    </source>
</reference>
<evidence type="ECO:0000313" key="2">
    <source>
        <dbReference type="EMBL" id="MBJ7539601.1"/>
    </source>
</evidence>
<keyword evidence="1" id="KW-0472">Membrane</keyword>
<feature type="transmembrane region" description="Helical" evidence="1">
    <location>
        <begin position="202"/>
        <end position="219"/>
    </location>
</feature>
<feature type="transmembrane region" description="Helical" evidence="1">
    <location>
        <begin position="15"/>
        <end position="33"/>
    </location>
</feature>
<dbReference type="RefSeq" id="WP_199469994.1">
    <property type="nucleotide sequence ID" value="NZ_JAEMNX010000027.1"/>
</dbReference>